<dbReference type="EMBL" id="CM047740">
    <property type="protein sequence ID" value="KAJ0041454.1"/>
    <property type="molecule type" value="Genomic_DNA"/>
</dbReference>
<comment type="caution">
    <text evidence="1">The sequence shown here is derived from an EMBL/GenBank/DDBJ whole genome shotgun (WGS) entry which is preliminary data.</text>
</comment>
<protein>
    <submittedName>
        <fullName evidence="1">Uncharacterized protein</fullName>
    </submittedName>
</protein>
<sequence>MTSDQRSVPYFHFLQLQWQAKLGQNLYFFVFFTDFAEENSVTLGLFFNLRQSSIPRFEFFFKQCQHLPLHFNAWKLIIRCLLETVNRQWKRNRSPTPRWWKSGIPTELGHRSMGGPLAEALRSSTSNSSPTSVLHQLPRSSTFEASFVST</sequence>
<organism evidence="1 2">
    <name type="scientific">Pistacia integerrima</name>
    <dbReference type="NCBI Taxonomy" id="434235"/>
    <lineage>
        <taxon>Eukaryota</taxon>
        <taxon>Viridiplantae</taxon>
        <taxon>Streptophyta</taxon>
        <taxon>Embryophyta</taxon>
        <taxon>Tracheophyta</taxon>
        <taxon>Spermatophyta</taxon>
        <taxon>Magnoliopsida</taxon>
        <taxon>eudicotyledons</taxon>
        <taxon>Gunneridae</taxon>
        <taxon>Pentapetalae</taxon>
        <taxon>rosids</taxon>
        <taxon>malvids</taxon>
        <taxon>Sapindales</taxon>
        <taxon>Anacardiaceae</taxon>
        <taxon>Pistacia</taxon>
    </lineage>
</organism>
<dbReference type="Proteomes" id="UP001163603">
    <property type="component" value="Chromosome 5"/>
</dbReference>
<keyword evidence="2" id="KW-1185">Reference proteome</keyword>
<accession>A0ACC0YV62</accession>
<gene>
    <name evidence="1" type="ORF">Pint_28224</name>
</gene>
<reference evidence="2" key="1">
    <citation type="journal article" date="2023" name="G3 (Bethesda)">
        <title>Genome assembly and association tests identify interacting loci associated with vigor, precocity, and sex in interspecific pistachio rootstocks.</title>
        <authorList>
            <person name="Palmer W."/>
            <person name="Jacygrad E."/>
            <person name="Sagayaradj S."/>
            <person name="Cavanaugh K."/>
            <person name="Han R."/>
            <person name="Bertier L."/>
            <person name="Beede B."/>
            <person name="Kafkas S."/>
            <person name="Golino D."/>
            <person name="Preece J."/>
            <person name="Michelmore R."/>
        </authorList>
    </citation>
    <scope>NUCLEOTIDE SEQUENCE [LARGE SCALE GENOMIC DNA]</scope>
</reference>
<evidence type="ECO:0000313" key="2">
    <source>
        <dbReference type="Proteomes" id="UP001163603"/>
    </source>
</evidence>
<name>A0ACC0YV62_9ROSI</name>
<evidence type="ECO:0000313" key="1">
    <source>
        <dbReference type="EMBL" id="KAJ0041454.1"/>
    </source>
</evidence>
<proteinExistence type="predicted"/>